<feature type="region of interest" description="Disordered" evidence="1">
    <location>
        <begin position="59"/>
        <end position="111"/>
    </location>
</feature>
<name>A0A1R3IW69_9ROSI</name>
<dbReference type="EMBL" id="AWUE01017520">
    <property type="protein sequence ID" value="OMO86760.1"/>
    <property type="molecule type" value="Genomic_DNA"/>
</dbReference>
<organism evidence="2 3">
    <name type="scientific">Corchorus olitorius</name>
    <dbReference type="NCBI Taxonomy" id="93759"/>
    <lineage>
        <taxon>Eukaryota</taxon>
        <taxon>Viridiplantae</taxon>
        <taxon>Streptophyta</taxon>
        <taxon>Embryophyta</taxon>
        <taxon>Tracheophyta</taxon>
        <taxon>Spermatophyta</taxon>
        <taxon>Magnoliopsida</taxon>
        <taxon>eudicotyledons</taxon>
        <taxon>Gunneridae</taxon>
        <taxon>Pentapetalae</taxon>
        <taxon>rosids</taxon>
        <taxon>malvids</taxon>
        <taxon>Malvales</taxon>
        <taxon>Malvaceae</taxon>
        <taxon>Grewioideae</taxon>
        <taxon>Apeibeae</taxon>
        <taxon>Corchorus</taxon>
    </lineage>
</organism>
<dbReference type="OrthoDB" id="1914518at2759"/>
<reference evidence="3" key="1">
    <citation type="submission" date="2013-09" db="EMBL/GenBank/DDBJ databases">
        <title>Corchorus olitorius genome sequencing.</title>
        <authorList>
            <person name="Alam M."/>
            <person name="Haque M.S."/>
            <person name="Islam M.S."/>
            <person name="Emdad E.M."/>
            <person name="Islam M.M."/>
            <person name="Ahmed B."/>
            <person name="Halim A."/>
            <person name="Hossen Q.M.M."/>
            <person name="Hossain M.Z."/>
            <person name="Ahmed R."/>
            <person name="Khan M.M."/>
            <person name="Islam R."/>
            <person name="Rashid M.M."/>
            <person name="Khan S.A."/>
            <person name="Rahman M.S."/>
            <person name="Alam M."/>
            <person name="Yahiya A.S."/>
            <person name="Khan M.S."/>
            <person name="Azam M.S."/>
            <person name="Haque T."/>
            <person name="Lashkar M.Z.H."/>
            <person name="Akhand A.I."/>
            <person name="Morshed G."/>
            <person name="Roy S."/>
            <person name="Uddin K.S."/>
            <person name="Rabeya T."/>
            <person name="Hossain A.S."/>
            <person name="Chowdhury A."/>
            <person name="Snigdha A.R."/>
            <person name="Mortoza M.S."/>
            <person name="Matin S.A."/>
            <person name="Hoque S.M.E."/>
            <person name="Islam M.K."/>
            <person name="Roy D.K."/>
            <person name="Haider R."/>
            <person name="Moosa M.M."/>
            <person name="Elias S.M."/>
            <person name="Hasan A.M."/>
            <person name="Jahan S."/>
            <person name="Shafiuddin M."/>
            <person name="Mahmood N."/>
            <person name="Shommy N.S."/>
        </authorList>
    </citation>
    <scope>NUCLEOTIDE SEQUENCE [LARGE SCALE GENOMIC DNA]</scope>
    <source>
        <strain evidence="3">cv. O-4</strain>
    </source>
</reference>
<dbReference type="AlphaFoldDB" id="A0A1R3IW69"/>
<keyword evidence="3" id="KW-1185">Reference proteome</keyword>
<protein>
    <submittedName>
        <fullName evidence="2">Polyprotein</fullName>
    </submittedName>
</protein>
<comment type="caution">
    <text evidence="2">The sequence shown here is derived from an EMBL/GenBank/DDBJ whole genome shotgun (WGS) entry which is preliminary data.</text>
</comment>
<evidence type="ECO:0000313" key="3">
    <source>
        <dbReference type="Proteomes" id="UP000187203"/>
    </source>
</evidence>
<evidence type="ECO:0000313" key="2">
    <source>
        <dbReference type="EMBL" id="OMO86760.1"/>
    </source>
</evidence>
<proteinExistence type="predicted"/>
<sequence>MTIGTPEIDFLDMHLKEGKYVTQPHIGQALRDFPDEKSHQEADPIVPWYCQLHVRFPSESRQNVKSPQTHAQGESPTVDTEANYSNQVTQSQSIVTSNTADSLERHKNPPD</sequence>
<dbReference type="Proteomes" id="UP000187203">
    <property type="component" value="Unassembled WGS sequence"/>
</dbReference>
<accession>A0A1R3IW69</accession>
<evidence type="ECO:0000256" key="1">
    <source>
        <dbReference type="SAM" id="MobiDB-lite"/>
    </source>
</evidence>
<gene>
    <name evidence="2" type="ORF">COLO4_20940</name>
</gene>
<feature type="compositionally biased region" description="Basic and acidic residues" evidence="1">
    <location>
        <begin position="102"/>
        <end position="111"/>
    </location>
</feature>
<feature type="compositionally biased region" description="Polar residues" evidence="1">
    <location>
        <begin position="59"/>
        <end position="101"/>
    </location>
</feature>